<protein>
    <submittedName>
        <fullName evidence="6">GAF and ANTAR domain-containing protein</fullName>
    </submittedName>
</protein>
<evidence type="ECO:0000256" key="1">
    <source>
        <dbReference type="ARBA" id="ARBA00022679"/>
    </source>
</evidence>
<evidence type="ECO:0000256" key="3">
    <source>
        <dbReference type="ARBA" id="ARBA00023015"/>
    </source>
</evidence>
<gene>
    <name evidence="6" type="ORF">OJ997_22565</name>
</gene>
<dbReference type="PROSITE" id="PS50921">
    <property type="entry name" value="ANTAR"/>
    <property type="match status" value="1"/>
</dbReference>
<dbReference type="PIRSF" id="PIRSF036625">
    <property type="entry name" value="GAF_ANTAR"/>
    <property type="match status" value="1"/>
</dbReference>
<dbReference type="InterPro" id="IPR003018">
    <property type="entry name" value="GAF"/>
</dbReference>
<dbReference type="GO" id="GO:0003723">
    <property type="term" value="F:RNA binding"/>
    <property type="evidence" value="ECO:0007669"/>
    <property type="project" value="InterPro"/>
</dbReference>
<name>A0A9X3SD05_9ACTN</name>
<dbReference type="Gene3D" id="3.30.450.40">
    <property type="match status" value="1"/>
</dbReference>
<dbReference type="GO" id="GO:0016301">
    <property type="term" value="F:kinase activity"/>
    <property type="evidence" value="ECO:0007669"/>
    <property type="project" value="UniProtKB-KW"/>
</dbReference>
<proteinExistence type="predicted"/>
<dbReference type="InterPro" id="IPR011006">
    <property type="entry name" value="CheY-like_superfamily"/>
</dbReference>
<dbReference type="SUPFAM" id="SSF55781">
    <property type="entry name" value="GAF domain-like"/>
    <property type="match status" value="1"/>
</dbReference>
<organism evidence="6 7">
    <name type="scientific">Solirubrobacter phytolaccae</name>
    <dbReference type="NCBI Taxonomy" id="1404360"/>
    <lineage>
        <taxon>Bacteria</taxon>
        <taxon>Bacillati</taxon>
        <taxon>Actinomycetota</taxon>
        <taxon>Thermoleophilia</taxon>
        <taxon>Solirubrobacterales</taxon>
        <taxon>Solirubrobacteraceae</taxon>
        <taxon>Solirubrobacter</taxon>
    </lineage>
</organism>
<dbReference type="InterPro" id="IPR005561">
    <property type="entry name" value="ANTAR"/>
</dbReference>
<dbReference type="Proteomes" id="UP001147653">
    <property type="component" value="Unassembled WGS sequence"/>
</dbReference>
<reference evidence="6" key="1">
    <citation type="submission" date="2022-10" db="EMBL/GenBank/DDBJ databases">
        <title>The WGS of Solirubrobacter phytolaccae KCTC 29190.</title>
        <authorList>
            <person name="Jiang Z."/>
        </authorList>
    </citation>
    <scope>NUCLEOTIDE SEQUENCE</scope>
    <source>
        <strain evidence="6">KCTC 29190</strain>
    </source>
</reference>
<dbReference type="SMART" id="SM00065">
    <property type="entry name" value="GAF"/>
    <property type="match status" value="1"/>
</dbReference>
<comment type="caution">
    <text evidence="6">The sequence shown here is derived from an EMBL/GenBank/DDBJ whole genome shotgun (WGS) entry which is preliminary data.</text>
</comment>
<sequence length="234" mass="25591">MDTAEHLHKTLRELETLNESTPLVEAIQHAVESATAVFRVTGCGVMFIDDAQVLHYAAASDGHGRELEKAQTRAGTGPCVQSLVTNEVVKTEDVTADERWPEIHADLESTRVRGVVGVPIHLGGSVVGSLDAYCHVPHVWTDETVEGLQAYAKLIERLLLTAMRAQRHEETVRQLEHALEHRVVIERAVGVLMERHALDALSAFERLRSAARSSRRRAADVANEILATAGSSTA</sequence>
<evidence type="ECO:0000313" key="6">
    <source>
        <dbReference type="EMBL" id="MDA0183110.1"/>
    </source>
</evidence>
<dbReference type="InterPro" id="IPR036388">
    <property type="entry name" value="WH-like_DNA-bd_sf"/>
</dbReference>
<dbReference type="SUPFAM" id="SSF52172">
    <property type="entry name" value="CheY-like"/>
    <property type="match status" value="1"/>
</dbReference>
<feature type="domain" description="ANTAR" evidence="5">
    <location>
        <begin position="165"/>
        <end position="226"/>
    </location>
</feature>
<dbReference type="InterPro" id="IPR029016">
    <property type="entry name" value="GAF-like_dom_sf"/>
</dbReference>
<evidence type="ECO:0000256" key="4">
    <source>
        <dbReference type="ARBA" id="ARBA00023163"/>
    </source>
</evidence>
<dbReference type="Gene3D" id="1.10.10.10">
    <property type="entry name" value="Winged helix-like DNA-binding domain superfamily/Winged helix DNA-binding domain"/>
    <property type="match status" value="1"/>
</dbReference>
<evidence type="ECO:0000256" key="2">
    <source>
        <dbReference type="ARBA" id="ARBA00022777"/>
    </source>
</evidence>
<keyword evidence="4" id="KW-0804">Transcription</keyword>
<keyword evidence="2" id="KW-0418">Kinase</keyword>
<dbReference type="Pfam" id="PF03861">
    <property type="entry name" value="ANTAR"/>
    <property type="match status" value="1"/>
</dbReference>
<dbReference type="SMART" id="SM01012">
    <property type="entry name" value="ANTAR"/>
    <property type="match status" value="1"/>
</dbReference>
<dbReference type="Pfam" id="PF01590">
    <property type="entry name" value="GAF"/>
    <property type="match status" value="1"/>
</dbReference>
<dbReference type="EMBL" id="JAPDDP010000047">
    <property type="protein sequence ID" value="MDA0183110.1"/>
    <property type="molecule type" value="Genomic_DNA"/>
</dbReference>
<keyword evidence="3" id="KW-0805">Transcription regulation</keyword>
<evidence type="ECO:0000259" key="5">
    <source>
        <dbReference type="PROSITE" id="PS50921"/>
    </source>
</evidence>
<keyword evidence="1" id="KW-0808">Transferase</keyword>
<dbReference type="InterPro" id="IPR012074">
    <property type="entry name" value="GAF_ANTAR"/>
</dbReference>
<dbReference type="RefSeq" id="WP_270027494.1">
    <property type="nucleotide sequence ID" value="NZ_JAPDDP010000047.1"/>
</dbReference>
<evidence type="ECO:0000313" key="7">
    <source>
        <dbReference type="Proteomes" id="UP001147653"/>
    </source>
</evidence>
<accession>A0A9X3SD05</accession>
<dbReference type="AlphaFoldDB" id="A0A9X3SD05"/>
<keyword evidence="7" id="KW-1185">Reference proteome</keyword>